<feature type="compositionally biased region" description="Acidic residues" evidence="1">
    <location>
        <begin position="17"/>
        <end position="26"/>
    </location>
</feature>
<protein>
    <submittedName>
        <fullName evidence="2">Uncharacterized protein</fullName>
    </submittedName>
</protein>
<organism evidence="2 3">
    <name type="scientific">Goodea atripinnis</name>
    <dbReference type="NCBI Taxonomy" id="208336"/>
    <lineage>
        <taxon>Eukaryota</taxon>
        <taxon>Metazoa</taxon>
        <taxon>Chordata</taxon>
        <taxon>Craniata</taxon>
        <taxon>Vertebrata</taxon>
        <taxon>Euteleostomi</taxon>
        <taxon>Actinopterygii</taxon>
        <taxon>Neopterygii</taxon>
        <taxon>Teleostei</taxon>
        <taxon>Neoteleostei</taxon>
        <taxon>Acanthomorphata</taxon>
        <taxon>Ovalentaria</taxon>
        <taxon>Atherinomorphae</taxon>
        <taxon>Cyprinodontiformes</taxon>
        <taxon>Goodeidae</taxon>
        <taxon>Goodea</taxon>
    </lineage>
</organism>
<dbReference type="Proteomes" id="UP001476798">
    <property type="component" value="Unassembled WGS sequence"/>
</dbReference>
<feature type="region of interest" description="Disordered" evidence="1">
    <location>
        <begin position="114"/>
        <end position="137"/>
    </location>
</feature>
<name>A0ABV0MEC9_9TELE</name>
<gene>
    <name evidence="2" type="ORF">GOODEAATRI_002007</name>
</gene>
<feature type="region of interest" description="Disordered" evidence="1">
    <location>
        <begin position="1"/>
        <end position="27"/>
    </location>
</feature>
<accession>A0ABV0MEC9</accession>
<proteinExistence type="predicted"/>
<keyword evidence="3" id="KW-1185">Reference proteome</keyword>
<evidence type="ECO:0000256" key="1">
    <source>
        <dbReference type="SAM" id="MobiDB-lite"/>
    </source>
</evidence>
<reference evidence="2 3" key="1">
    <citation type="submission" date="2021-06" db="EMBL/GenBank/DDBJ databases">
        <authorList>
            <person name="Palmer J.M."/>
        </authorList>
    </citation>
    <scope>NUCLEOTIDE SEQUENCE [LARGE SCALE GENOMIC DNA]</scope>
    <source>
        <strain evidence="2 3">GA_2019</strain>
        <tissue evidence="2">Muscle</tissue>
    </source>
</reference>
<sequence length="137" mass="15417">MWTDAPTDGQAGRLGYTEEEEEEEEGMSCAYFIRRARAEPLQQLTEDHPILQGALQEGFRIRDGLFRRLQHPERDQPCNRLPSNLEKLSARCDALRQRTAYICASQPPAAHRLDGEITSEGGQASPTSCWSASARQE</sequence>
<dbReference type="EMBL" id="JAHRIO010000067">
    <property type="protein sequence ID" value="MEQ2157445.1"/>
    <property type="molecule type" value="Genomic_DNA"/>
</dbReference>
<evidence type="ECO:0000313" key="3">
    <source>
        <dbReference type="Proteomes" id="UP001476798"/>
    </source>
</evidence>
<feature type="compositionally biased region" description="Polar residues" evidence="1">
    <location>
        <begin position="120"/>
        <end position="137"/>
    </location>
</feature>
<comment type="caution">
    <text evidence="2">The sequence shown here is derived from an EMBL/GenBank/DDBJ whole genome shotgun (WGS) entry which is preliminary data.</text>
</comment>
<evidence type="ECO:0000313" key="2">
    <source>
        <dbReference type="EMBL" id="MEQ2157445.1"/>
    </source>
</evidence>